<dbReference type="GO" id="GO:0004601">
    <property type="term" value="F:peroxidase activity"/>
    <property type="evidence" value="ECO:0007669"/>
    <property type="project" value="UniProtKB-KW"/>
</dbReference>
<evidence type="ECO:0000256" key="8">
    <source>
        <dbReference type="SAM" id="SignalP"/>
    </source>
</evidence>
<keyword evidence="6" id="KW-0325">Glycoprotein</keyword>
<dbReference type="SUPFAM" id="SSF48113">
    <property type="entry name" value="Heme-dependent peroxidases"/>
    <property type="match status" value="1"/>
</dbReference>
<proteinExistence type="predicted"/>
<dbReference type="GO" id="GO:0020037">
    <property type="term" value="F:heme binding"/>
    <property type="evidence" value="ECO:0007669"/>
    <property type="project" value="InterPro"/>
</dbReference>
<dbReference type="PROSITE" id="PS50292">
    <property type="entry name" value="PEROXIDASE_3"/>
    <property type="match status" value="1"/>
</dbReference>
<keyword evidence="2" id="KW-0964">Secreted</keyword>
<dbReference type="GO" id="GO:0046872">
    <property type="term" value="F:metal ion binding"/>
    <property type="evidence" value="ECO:0007669"/>
    <property type="project" value="UniProtKB-KW"/>
</dbReference>
<keyword evidence="3" id="KW-0575">Peroxidase</keyword>
<dbReference type="PANTHER" id="PTHR11475:SF4">
    <property type="entry name" value="CHORION PEROXIDASE"/>
    <property type="match status" value="1"/>
</dbReference>
<keyword evidence="3" id="KW-0560">Oxidoreductase</keyword>
<evidence type="ECO:0000256" key="4">
    <source>
        <dbReference type="ARBA" id="ARBA00022617"/>
    </source>
</evidence>
<evidence type="ECO:0000256" key="3">
    <source>
        <dbReference type="ARBA" id="ARBA00022559"/>
    </source>
</evidence>
<dbReference type="OMA" id="QTCMDFT"/>
<dbReference type="EMBL" id="LNIX01000003">
    <property type="protein sequence ID" value="OXA57165.1"/>
    <property type="molecule type" value="Genomic_DNA"/>
</dbReference>
<dbReference type="Gene3D" id="1.10.640.10">
    <property type="entry name" value="Haem peroxidase domain superfamily, animal type"/>
    <property type="match status" value="1"/>
</dbReference>
<evidence type="ECO:0000256" key="6">
    <source>
        <dbReference type="ARBA" id="ARBA00023180"/>
    </source>
</evidence>
<dbReference type="FunFam" id="1.10.640.10:FF:000003">
    <property type="entry name" value="chorion peroxidase"/>
    <property type="match status" value="1"/>
</dbReference>
<dbReference type="InterPro" id="IPR037120">
    <property type="entry name" value="Haem_peroxidase_sf_animal"/>
</dbReference>
<dbReference type="CDD" id="cd09823">
    <property type="entry name" value="peroxinectin_like"/>
    <property type="match status" value="1"/>
</dbReference>
<comment type="subcellular location">
    <subcellularLocation>
        <location evidence="1">Secreted</location>
    </subcellularLocation>
</comment>
<keyword evidence="10" id="KW-1185">Reference proteome</keyword>
<protein>
    <submittedName>
        <fullName evidence="9">Peroxidasin</fullName>
    </submittedName>
</protein>
<dbReference type="PANTHER" id="PTHR11475">
    <property type="entry name" value="OXIDASE/PEROXIDASE"/>
    <property type="match status" value="1"/>
</dbReference>
<feature type="binding site" description="axial binding residue" evidence="7">
    <location>
        <position position="442"/>
    </location>
    <ligand>
        <name>heme b</name>
        <dbReference type="ChEBI" id="CHEBI:60344"/>
    </ligand>
    <ligandPart>
        <name>Fe</name>
        <dbReference type="ChEBI" id="CHEBI:18248"/>
    </ligandPart>
</feature>
<keyword evidence="5 8" id="KW-0732">Signal</keyword>
<name>A0A226EHM9_FOLCA</name>
<accession>A0A226EHM9</accession>
<feature type="signal peptide" evidence="8">
    <location>
        <begin position="1"/>
        <end position="17"/>
    </location>
</feature>
<gene>
    <name evidence="9" type="ORF">Fcan01_07191</name>
</gene>
<evidence type="ECO:0000313" key="10">
    <source>
        <dbReference type="Proteomes" id="UP000198287"/>
    </source>
</evidence>
<dbReference type="Proteomes" id="UP000198287">
    <property type="component" value="Unassembled WGS sequence"/>
</dbReference>
<dbReference type="InterPro" id="IPR010255">
    <property type="entry name" value="Haem_peroxidase_sf"/>
</dbReference>
<dbReference type="GO" id="GO:0006979">
    <property type="term" value="P:response to oxidative stress"/>
    <property type="evidence" value="ECO:0007669"/>
    <property type="project" value="InterPro"/>
</dbReference>
<reference evidence="9 10" key="1">
    <citation type="submission" date="2015-12" db="EMBL/GenBank/DDBJ databases">
        <title>The genome of Folsomia candida.</title>
        <authorList>
            <person name="Faddeeva A."/>
            <person name="Derks M.F."/>
            <person name="Anvar Y."/>
            <person name="Smit S."/>
            <person name="Van Straalen N."/>
            <person name="Roelofs D."/>
        </authorList>
    </citation>
    <scope>NUCLEOTIDE SEQUENCE [LARGE SCALE GENOMIC DNA]</scope>
    <source>
        <strain evidence="9 10">VU population</strain>
        <tissue evidence="9">Whole body</tissue>
    </source>
</reference>
<dbReference type="OrthoDB" id="823504at2759"/>
<dbReference type="InterPro" id="IPR019791">
    <property type="entry name" value="Haem_peroxidase_animal"/>
</dbReference>
<dbReference type="AlphaFoldDB" id="A0A226EHM9"/>
<sequence length="683" mass="78134">MRILIYLFIWTAQLVSSQPYDVKSSENLLESLAKFPTQDFYANDLSTDDFLGQRPLARNRTEGRRSARFTSLTTAIGDQSSNNLRDYDRLVSLGLPKSWVLGILRTRRHPSCYRTVYACFPNNKYRTIDGTCNNYLHPVWGSSYNTFQRLFPAQYSDGYNSPKGLPPQRPLPNARLVSSTIHSDLIHPDSTLTNMVPQIGQFLDHDFALTIDDDRRCCTTEEGHRDCFSISIPTNDYFYSNLSTPQTCMDFTRSTPFCFPTESGVREQFNIDTSYIDASQVYGSENKRSQHLRQFSGGRLAMSSENGRLLPPVKQVEEKYKTQIEFMGKFLGGDERVNEMPALTVMHTLWVLEHNRIAGLIAKFKPDWIDEVIFQETRRIVIAEWQTVIYGQFLTTVLGNATMEKYKLGLGSGSEKGFTEYNPNLDATLFHHFATAAYRFGHTLLNGLIRLVRGLTEVGSYFVRDNYFDSAQIERNGSLGYELILGGLMTQNAQTHDRFVSVDFTNFLLKEKHMNFGADLIARNIQRSRDHAIPNYGVYRTHCGLGPLSNDWRRRPPEFSEETWQKFKSVYSSPRDIELFPGGLSELPLNGAVSGPTFNCLKAKQFKMLKYGDRFFFTHRNQAGSFTARQIQSIRRRTLGDVICENSDIERTTVNVFNIASDSNPWVDCTDSRRTKIRIADFV</sequence>
<keyword evidence="7" id="KW-0479">Metal-binding</keyword>
<keyword evidence="7" id="KW-0408">Iron</keyword>
<dbReference type="GO" id="GO:0005576">
    <property type="term" value="C:extracellular region"/>
    <property type="evidence" value="ECO:0007669"/>
    <property type="project" value="UniProtKB-SubCell"/>
</dbReference>
<feature type="chain" id="PRO_5012827425" evidence="8">
    <location>
        <begin position="18"/>
        <end position="683"/>
    </location>
</feature>
<evidence type="ECO:0000256" key="5">
    <source>
        <dbReference type="ARBA" id="ARBA00022729"/>
    </source>
</evidence>
<dbReference type="PRINTS" id="PR00457">
    <property type="entry name" value="ANPEROXIDASE"/>
</dbReference>
<evidence type="ECO:0000313" key="9">
    <source>
        <dbReference type="EMBL" id="OXA57165.1"/>
    </source>
</evidence>
<organism evidence="9 10">
    <name type="scientific">Folsomia candida</name>
    <name type="common">Springtail</name>
    <dbReference type="NCBI Taxonomy" id="158441"/>
    <lineage>
        <taxon>Eukaryota</taxon>
        <taxon>Metazoa</taxon>
        <taxon>Ecdysozoa</taxon>
        <taxon>Arthropoda</taxon>
        <taxon>Hexapoda</taxon>
        <taxon>Collembola</taxon>
        <taxon>Entomobryomorpha</taxon>
        <taxon>Isotomoidea</taxon>
        <taxon>Isotomidae</taxon>
        <taxon>Proisotominae</taxon>
        <taxon>Folsomia</taxon>
    </lineage>
</organism>
<evidence type="ECO:0000256" key="2">
    <source>
        <dbReference type="ARBA" id="ARBA00022525"/>
    </source>
</evidence>
<keyword evidence="4 7" id="KW-0349">Heme</keyword>
<evidence type="ECO:0000256" key="7">
    <source>
        <dbReference type="PIRSR" id="PIRSR619791-2"/>
    </source>
</evidence>
<dbReference type="Pfam" id="PF03098">
    <property type="entry name" value="An_peroxidase"/>
    <property type="match status" value="1"/>
</dbReference>
<comment type="caution">
    <text evidence="9">The sequence shown here is derived from an EMBL/GenBank/DDBJ whole genome shotgun (WGS) entry which is preliminary data.</text>
</comment>
<evidence type="ECO:0000256" key="1">
    <source>
        <dbReference type="ARBA" id="ARBA00004613"/>
    </source>
</evidence>